<comment type="caution">
    <text evidence="1">The sequence shown here is derived from an EMBL/GenBank/DDBJ whole genome shotgun (WGS) entry which is preliminary data.</text>
</comment>
<feature type="non-terminal residue" evidence="1">
    <location>
        <position position="46"/>
    </location>
</feature>
<evidence type="ECO:0000313" key="1">
    <source>
        <dbReference type="EMBL" id="CAG8663367.1"/>
    </source>
</evidence>
<proteinExistence type="predicted"/>
<name>A0ACA9NP75_9GLOM</name>
<feature type="non-terminal residue" evidence="1">
    <location>
        <position position="1"/>
    </location>
</feature>
<organism evidence="1 2">
    <name type="scientific">Scutellospora calospora</name>
    <dbReference type="NCBI Taxonomy" id="85575"/>
    <lineage>
        <taxon>Eukaryota</taxon>
        <taxon>Fungi</taxon>
        <taxon>Fungi incertae sedis</taxon>
        <taxon>Mucoromycota</taxon>
        <taxon>Glomeromycotina</taxon>
        <taxon>Glomeromycetes</taxon>
        <taxon>Diversisporales</taxon>
        <taxon>Gigasporaceae</taxon>
        <taxon>Scutellospora</taxon>
    </lineage>
</organism>
<protein>
    <submittedName>
        <fullName evidence="1">2413_t:CDS:1</fullName>
    </submittedName>
</protein>
<dbReference type="Proteomes" id="UP000789860">
    <property type="component" value="Unassembled WGS sequence"/>
</dbReference>
<dbReference type="EMBL" id="CAJVPM010026770">
    <property type="protein sequence ID" value="CAG8663367.1"/>
    <property type="molecule type" value="Genomic_DNA"/>
</dbReference>
<accession>A0ACA9NP75</accession>
<sequence>KKNQYNTHLVTHSNMLELKENDIKKKKLEMVFILVVFRKLEETMAQ</sequence>
<keyword evidence="2" id="KW-1185">Reference proteome</keyword>
<evidence type="ECO:0000313" key="2">
    <source>
        <dbReference type="Proteomes" id="UP000789860"/>
    </source>
</evidence>
<reference evidence="1" key="1">
    <citation type="submission" date="2021-06" db="EMBL/GenBank/DDBJ databases">
        <authorList>
            <person name="Kallberg Y."/>
            <person name="Tangrot J."/>
            <person name="Rosling A."/>
        </authorList>
    </citation>
    <scope>NUCLEOTIDE SEQUENCE</scope>
    <source>
        <strain evidence="1">AU212A</strain>
    </source>
</reference>
<gene>
    <name evidence="1" type="ORF">SCALOS_LOCUS9111</name>
</gene>